<sequence>MDRCFFRALNRFF</sequence>
<proteinExistence type="predicted"/>
<evidence type="ECO:0000313" key="2">
    <source>
        <dbReference type="Proteomes" id="UP000015530"/>
    </source>
</evidence>
<organism evidence="1 2">
    <name type="scientific">Colletotrichum gloeosporioides (strain Cg-14)</name>
    <name type="common">Anthracnose fungus</name>
    <name type="synonym">Glomerella cingulata</name>
    <dbReference type="NCBI Taxonomy" id="1237896"/>
    <lineage>
        <taxon>Eukaryota</taxon>
        <taxon>Fungi</taxon>
        <taxon>Dikarya</taxon>
        <taxon>Ascomycota</taxon>
        <taxon>Pezizomycotina</taxon>
        <taxon>Sordariomycetes</taxon>
        <taxon>Hypocreomycetidae</taxon>
        <taxon>Glomerellales</taxon>
        <taxon>Glomerellaceae</taxon>
        <taxon>Colletotrichum</taxon>
        <taxon>Colletotrichum gloeosporioides species complex</taxon>
    </lineage>
</organism>
<dbReference type="HOGENOM" id="CLU_3435942_0_0_1"/>
<dbReference type="EMBL" id="AMYD01001772">
    <property type="protein sequence ID" value="EQB51645.1"/>
    <property type="molecule type" value="Genomic_DNA"/>
</dbReference>
<protein>
    <submittedName>
        <fullName evidence="1">Uncharacterized protein</fullName>
    </submittedName>
</protein>
<comment type="caution">
    <text evidence="1">The sequence shown here is derived from an EMBL/GenBank/DDBJ whole genome shotgun (WGS) entry which is preliminary data.</text>
</comment>
<name>T0LTQ9_COLGC</name>
<dbReference type="Proteomes" id="UP000015530">
    <property type="component" value="Unassembled WGS sequence"/>
</dbReference>
<evidence type="ECO:0000313" key="1">
    <source>
        <dbReference type="EMBL" id="EQB51645.1"/>
    </source>
</evidence>
<reference evidence="2" key="1">
    <citation type="journal article" date="2013" name="Mol. Plant Microbe Interact.">
        <title>Global aspects of pacC regulation of pathogenicity genes in Colletotrichum gloeosporioides as revealed by transcriptome analysis.</title>
        <authorList>
            <person name="Alkan N."/>
            <person name="Meng X."/>
            <person name="Friedlander G."/>
            <person name="Reuveni E."/>
            <person name="Sukno S."/>
            <person name="Sherman A."/>
            <person name="Thon M."/>
            <person name="Fluhr R."/>
            <person name="Prusky D."/>
        </authorList>
    </citation>
    <scope>NUCLEOTIDE SEQUENCE [LARGE SCALE GENOMIC DNA]</scope>
    <source>
        <strain evidence="2">Cg-14</strain>
    </source>
</reference>
<gene>
    <name evidence="1" type="ORF">CGLO_08795</name>
</gene>
<accession>T0LTQ9</accession>